<keyword evidence="2" id="KW-1185">Reference proteome</keyword>
<dbReference type="AlphaFoldDB" id="A0A0M3AH52"/>
<dbReference type="EMBL" id="LBIC01000022">
    <property type="protein sequence ID" value="KKW89358.1"/>
    <property type="molecule type" value="Genomic_DNA"/>
</dbReference>
<gene>
    <name evidence="1" type="ORF">YP76_25900</name>
</gene>
<proteinExistence type="predicted"/>
<dbReference type="PATRIC" id="fig|56193.3.peg.5469"/>
<dbReference type="RefSeq" id="WP_046766252.1">
    <property type="nucleotide sequence ID" value="NZ_LBIC01000022.1"/>
</dbReference>
<reference evidence="1 2" key="1">
    <citation type="submission" date="2015-04" db="EMBL/GenBank/DDBJ databases">
        <title>Genome sequence of aromatic hydrocarbons-degrading Sphingobium chungbukense DJ77.</title>
        <authorList>
            <person name="Kim Y.-C."/>
            <person name="Chae J.-C."/>
        </authorList>
    </citation>
    <scope>NUCLEOTIDE SEQUENCE [LARGE SCALE GENOMIC DNA]</scope>
    <source>
        <strain evidence="1 2">DJ77</strain>
    </source>
</reference>
<accession>A0A0M3AH52</accession>
<evidence type="ECO:0008006" key="3">
    <source>
        <dbReference type="Google" id="ProtNLM"/>
    </source>
</evidence>
<dbReference type="Proteomes" id="UP000033874">
    <property type="component" value="Unassembled WGS sequence"/>
</dbReference>
<evidence type="ECO:0000313" key="1">
    <source>
        <dbReference type="EMBL" id="KKW89358.1"/>
    </source>
</evidence>
<protein>
    <recommendedName>
        <fullName evidence="3">DUF1173 domain-containing protein</fullName>
    </recommendedName>
</protein>
<comment type="caution">
    <text evidence="1">The sequence shown here is derived from an EMBL/GenBank/DDBJ whole genome shotgun (WGS) entry which is preliminary data.</text>
</comment>
<evidence type="ECO:0000313" key="2">
    <source>
        <dbReference type="Proteomes" id="UP000033874"/>
    </source>
</evidence>
<name>A0A0M3AH52_9SPHN</name>
<sequence length="431" mass="48560">MWLIDRNSDGLQTRRIALPPPVRMALVRWYEGVGDHHDEEAGILLVQQARIGEKWIACDCLEEGQPPPILTPAYLSEAETYYLRRLTSAKRPEHRTDCPFFRDQATNRITEVRSPLNPADPPAGFFEVLRPAPQNLAQKPEEDLTDDRTRNASIPRLARLLWRLIDAAGLNHCQPISHQHRPMSIGDEFKALGQAAAKIEIAPGVELASAFWTHAGPLHSKQVYASLRRLSERWPHGHAPQAFLTLFAPAFQGSSIDVPGCDPVLIANRVQSPSVRTNVIKGPYLALVVIGQYPESRGFAPLRAYAQPIYSGRRFVPVDSEFERLVLRQLLEAQQHLNRMNIDLSIEKPVFDRLTDFGPCRPDFMIEARSRESGEVRQLIIEAMGFHDDVYLAAKAVTLPRMQQIAPVLPVTPKDAERRRIGPMLIDMILS</sequence>
<organism evidence="1 2">
    <name type="scientific">Sphingobium chungbukense</name>
    <dbReference type="NCBI Taxonomy" id="56193"/>
    <lineage>
        <taxon>Bacteria</taxon>
        <taxon>Pseudomonadati</taxon>
        <taxon>Pseudomonadota</taxon>
        <taxon>Alphaproteobacteria</taxon>
        <taxon>Sphingomonadales</taxon>
        <taxon>Sphingomonadaceae</taxon>
        <taxon>Sphingobium</taxon>
    </lineage>
</organism>